<feature type="domain" description="Ribonuclease H1 N-terminal" evidence="2">
    <location>
        <begin position="111"/>
        <end position="140"/>
    </location>
</feature>
<keyword evidence="4" id="KW-1185">Reference proteome</keyword>
<name>A0A9P5ZI66_PLEER</name>
<dbReference type="InterPro" id="IPR011320">
    <property type="entry name" value="RNase_H1_N"/>
</dbReference>
<dbReference type="AlphaFoldDB" id="A0A9P5ZI66"/>
<dbReference type="Pfam" id="PF01693">
    <property type="entry name" value="Cauli_VI"/>
    <property type="match status" value="1"/>
</dbReference>
<evidence type="ECO:0000313" key="3">
    <source>
        <dbReference type="EMBL" id="KAF9487916.1"/>
    </source>
</evidence>
<comment type="caution">
    <text evidence="3">The sequence shown here is derived from an EMBL/GenBank/DDBJ whole genome shotgun (WGS) entry which is preliminary data.</text>
</comment>
<evidence type="ECO:0000313" key="4">
    <source>
        <dbReference type="Proteomes" id="UP000807025"/>
    </source>
</evidence>
<sequence length="169" mass="17165">MARSTETNADANALAALFGAMTVSPRRNYALVRALRALADALDDTPVAALVPANAPAGVNQSSTGTAAAGGAPPSSTNVGAGSSSPASPAQPGVQYHVPSAAEHARGGQLYVVTRGLNIGIFYGWENVAPLVTGVSRAVYFTIDDVQEGHQRMLNAINNQSASRVAPAP</sequence>
<dbReference type="SUPFAM" id="SSF55658">
    <property type="entry name" value="L9 N-domain-like"/>
    <property type="match status" value="1"/>
</dbReference>
<protein>
    <recommendedName>
        <fullName evidence="2">Ribonuclease H1 N-terminal domain-containing protein</fullName>
    </recommendedName>
</protein>
<evidence type="ECO:0000256" key="1">
    <source>
        <dbReference type="SAM" id="MobiDB-lite"/>
    </source>
</evidence>
<dbReference type="Proteomes" id="UP000807025">
    <property type="component" value="Unassembled WGS sequence"/>
</dbReference>
<organism evidence="3 4">
    <name type="scientific">Pleurotus eryngii</name>
    <name type="common">Boletus of the steppes</name>
    <dbReference type="NCBI Taxonomy" id="5323"/>
    <lineage>
        <taxon>Eukaryota</taxon>
        <taxon>Fungi</taxon>
        <taxon>Dikarya</taxon>
        <taxon>Basidiomycota</taxon>
        <taxon>Agaricomycotina</taxon>
        <taxon>Agaricomycetes</taxon>
        <taxon>Agaricomycetidae</taxon>
        <taxon>Agaricales</taxon>
        <taxon>Pleurotineae</taxon>
        <taxon>Pleurotaceae</taxon>
        <taxon>Pleurotus</taxon>
    </lineage>
</organism>
<evidence type="ECO:0000259" key="2">
    <source>
        <dbReference type="Pfam" id="PF01693"/>
    </source>
</evidence>
<accession>A0A9P5ZI66</accession>
<dbReference type="EMBL" id="MU154742">
    <property type="protein sequence ID" value="KAF9487916.1"/>
    <property type="molecule type" value="Genomic_DNA"/>
</dbReference>
<feature type="region of interest" description="Disordered" evidence="1">
    <location>
        <begin position="59"/>
        <end position="94"/>
    </location>
</feature>
<proteinExistence type="predicted"/>
<reference evidence="3" key="1">
    <citation type="submission" date="2020-11" db="EMBL/GenBank/DDBJ databases">
        <authorList>
            <consortium name="DOE Joint Genome Institute"/>
            <person name="Ahrendt S."/>
            <person name="Riley R."/>
            <person name="Andreopoulos W."/>
            <person name="Labutti K."/>
            <person name="Pangilinan J."/>
            <person name="Ruiz-Duenas F.J."/>
            <person name="Barrasa J.M."/>
            <person name="Sanchez-Garcia M."/>
            <person name="Camarero S."/>
            <person name="Miyauchi S."/>
            <person name="Serrano A."/>
            <person name="Linde D."/>
            <person name="Babiker R."/>
            <person name="Drula E."/>
            <person name="Ayuso-Fernandez I."/>
            <person name="Pacheco R."/>
            <person name="Padilla G."/>
            <person name="Ferreira P."/>
            <person name="Barriuso J."/>
            <person name="Kellner H."/>
            <person name="Castanera R."/>
            <person name="Alfaro M."/>
            <person name="Ramirez L."/>
            <person name="Pisabarro A.G."/>
            <person name="Kuo A."/>
            <person name="Tritt A."/>
            <person name="Lipzen A."/>
            <person name="He G."/>
            <person name="Yan M."/>
            <person name="Ng V."/>
            <person name="Cullen D."/>
            <person name="Martin F."/>
            <person name="Rosso M.-N."/>
            <person name="Henrissat B."/>
            <person name="Hibbett D."/>
            <person name="Martinez A.T."/>
            <person name="Grigoriev I.V."/>
        </authorList>
    </citation>
    <scope>NUCLEOTIDE SEQUENCE</scope>
    <source>
        <strain evidence="3">ATCC 90797</strain>
    </source>
</reference>
<dbReference type="OrthoDB" id="3270804at2759"/>
<dbReference type="InterPro" id="IPR009027">
    <property type="entry name" value="Ribosomal_bL9/RNase_H1_N"/>
</dbReference>
<gene>
    <name evidence="3" type="ORF">BDN71DRAFT_1457942</name>
</gene>